<feature type="compositionally biased region" description="Low complexity" evidence="1">
    <location>
        <begin position="87"/>
        <end position="106"/>
    </location>
</feature>
<dbReference type="OrthoDB" id="10411125at2759"/>
<feature type="region of interest" description="Disordered" evidence="1">
    <location>
        <begin position="20"/>
        <end position="74"/>
    </location>
</feature>
<dbReference type="PANTHER" id="PTHR45716">
    <property type="entry name" value="BITESIZE, ISOFORM I"/>
    <property type="match status" value="1"/>
</dbReference>
<dbReference type="VEuPathDB" id="AmoebaDB:NF0091580"/>
<feature type="compositionally biased region" description="Low complexity" evidence="1">
    <location>
        <begin position="1123"/>
        <end position="1137"/>
    </location>
</feature>
<dbReference type="RefSeq" id="XP_044568839.1">
    <property type="nucleotide sequence ID" value="XM_044711853.1"/>
</dbReference>
<dbReference type="OMA" id="RCFHSKH"/>
<feature type="compositionally biased region" description="Low complexity" evidence="1">
    <location>
        <begin position="416"/>
        <end position="434"/>
    </location>
</feature>
<evidence type="ECO:0000313" key="3">
    <source>
        <dbReference type="Proteomes" id="UP000444721"/>
    </source>
</evidence>
<feature type="compositionally biased region" description="Low complexity" evidence="1">
    <location>
        <begin position="45"/>
        <end position="57"/>
    </location>
</feature>
<dbReference type="GO" id="GO:0042043">
    <property type="term" value="F:neurexin family protein binding"/>
    <property type="evidence" value="ECO:0007669"/>
    <property type="project" value="TreeGrafter"/>
</dbReference>
<feature type="compositionally biased region" description="Polar residues" evidence="1">
    <location>
        <begin position="366"/>
        <end position="393"/>
    </location>
</feature>
<reference evidence="2 3" key="1">
    <citation type="journal article" date="2019" name="Sci. Rep.">
        <title>Nanopore sequencing improves the draft genome of the human pathogenic amoeba Naegleria fowleri.</title>
        <authorList>
            <person name="Liechti N."/>
            <person name="Schurch N."/>
            <person name="Bruggmann R."/>
            <person name="Wittwer M."/>
        </authorList>
    </citation>
    <scope>NUCLEOTIDE SEQUENCE [LARGE SCALE GENOMIC DNA]</scope>
    <source>
        <strain evidence="2 3">ATCC 30894</strain>
    </source>
</reference>
<feature type="region of interest" description="Disordered" evidence="1">
    <location>
        <begin position="1112"/>
        <end position="1137"/>
    </location>
</feature>
<dbReference type="VEuPathDB" id="AmoebaDB:NF0091590"/>
<feature type="region of interest" description="Disordered" evidence="1">
    <location>
        <begin position="195"/>
        <end position="321"/>
    </location>
</feature>
<feature type="region of interest" description="Disordered" evidence="1">
    <location>
        <begin position="923"/>
        <end position="952"/>
    </location>
</feature>
<keyword evidence="3" id="KW-1185">Reference proteome</keyword>
<evidence type="ECO:0000313" key="2">
    <source>
        <dbReference type="EMBL" id="KAF0984126.1"/>
    </source>
</evidence>
<organism evidence="2 3">
    <name type="scientific">Naegleria fowleri</name>
    <name type="common">Brain eating amoeba</name>
    <dbReference type="NCBI Taxonomy" id="5763"/>
    <lineage>
        <taxon>Eukaryota</taxon>
        <taxon>Discoba</taxon>
        <taxon>Heterolobosea</taxon>
        <taxon>Tetramitia</taxon>
        <taxon>Eutetramitia</taxon>
        <taxon>Vahlkampfiidae</taxon>
        <taxon>Naegleria</taxon>
    </lineage>
</organism>
<feature type="compositionally biased region" description="Low complexity" evidence="1">
    <location>
        <begin position="351"/>
        <end position="365"/>
    </location>
</feature>
<sequence>MMTPPTLICTNNTTNITTTTSSSLAYKEPSPSATAVDNRTHHSESSPTSTNSTISTPAHRISHGSGSNGGDDDDSTCVISSSSCTFSNQHTNNSTSLSNSVNTSNSMLSRKRASHGDQLHDDDEDVIDDDQDGFTNEDQEGTLMMMMDNMEMTMMNRNNTHQYNHHQHHNSNNNHNSNSGASIDDILKGLASQRSTSSNLHHPFLPNSSSSSVSFNNNNNNSITIPYHPHHDDPNQHQYNNQVNVRKHSSPNNLFFHQSTHNANNNIGLSNNNAQTTITTQTRGSSSSSPTIIPSSQNVPPKSSSSPSKKKKQQQQKQNGETLTISVSASSAFSQKQQKASIITPSTEISASSLTNSTTTPTTSTNRKLSLSVSIQKRISSWRSNHKNSNPTKSNKKQEAPLNQQQSHKHSRSHSESLVNNLSHNVSNSSSSSSIVFGNEESTVLLVNSAKTSALATTEKSLEKSYGTVLGSSSSLSTTMEDLHHSSNSQMQSLKSILAQNKFRHHQNNYECVDSDESPVTSASTVEPLSPFPSNNQHNGQNIHNNLGFGSPPKLIIPNVASSTNESCESYQNQHSQLKPKKLDFSIDLSSVLDNDTSSNQLRLKSKLAPLTARARGDSSIKHPFDYLKGSVSSHQPSQPLAIPVVLTRKRSLPTTPEFLSMNSHNKKSTPRDEAAFSNNRVAGQQSVSQQSNLSTTISLTTPHNTKDDTVLVSSLPSSTNSPNEEQGIHVLSIPVLTITTTAPTEHQIVIEKPKQNFMTVMSADTLILVSSFIYDDNYEKQIENFSFLTSHDIFTTLMLVCRAWYEKLNEDLVWSFRYRQFLNNLLKHYSKSVNAYFVTYGNEKHPLQRKNSSTDFDKKYTPIHKRYKFLKNLQKEMNNFKPPAILTTNANASLTTIGTTMNVPNNSNHSLSVRRGTIAHLKPGYNMDSTTSSTAKPTDTFRKRTSSNAELTSPRFEDLPKFAAFGGTTPRTPVALTNFSSPRKHAHSSVSLSNVPPGLKPVGFHLFTDMASGGSGNGSGDSVTTANNSKISLPLSINKNFTFKEKFMDLLRDEYCSNVRIALRTMNPLKFIKCLIIEDETLSRMQFYYHIHLFYALKLFIDGAKKVIHSKDKSDTSNTPETSNLSSVSSSTSSLSSKPNRFVQEVLRTSSATLFSIILSGLKDLKHDLALRPQNYPEFYKEVKNIQNFTSVYSASIANQVAYIAEKLTTRYFLIIFDKLNPPINFDVLKSFMTAYPSIADNKLLLIVLDRARETFFHSPMEGDSFVQPFSSGPLSTLAASKQNRVEFAFLQFLVENVLPIIAREKADSRRIIDLLMDILTSRYSLNLKELCAYYRHLSGEALSSGHVTVDPYFLLVVSCFKFSQHNSSTLSNIDTTSSFNSSVSSSSKYEDDVLVHPQFFEYLIDKFEIDVNRKEILFFLLKHKQTLPYLEALKKAGKIDIRFVHRCFHSKHFAEFLTKLYYSGSVGPYQCLDTVLQQFNIDPLADFESENSFKSLEEAWKSSINTTRSLTRSYGSTKNKDNFLKIISRIEAKQNGYSATYHVNLLKIFKVILRRCKEQDKKFNLQKIDRDMKISFNFITHSFLTDLGHYHESNYRNTTLEMCELLIGSANALIDCSVLKFILQRIEVEDATIRGKNSKQIAYYYQNQNSELSHTSIELEHSGRLVDPSNNNNNTQNIPNWYNKSELALMSTVTKAMELLLQNSAMISKLTSFNTSGSKLASSMFTDIMPYSEWYSQHKLANDHSPHAAQYLQLYERTRLFIARYNFNAALVEKEMNDNQGISSCCVIL</sequence>
<dbReference type="Proteomes" id="UP000444721">
    <property type="component" value="Unassembled WGS sequence"/>
</dbReference>
<dbReference type="GeneID" id="68115259"/>
<feature type="compositionally biased region" description="Low complexity" evidence="1">
    <location>
        <begin position="170"/>
        <end position="179"/>
    </location>
</feature>
<feature type="compositionally biased region" description="Polar residues" evidence="1">
    <location>
        <begin position="236"/>
        <end position="261"/>
    </location>
</feature>
<accession>A0A6A5C8N9</accession>
<feature type="compositionally biased region" description="Low complexity" evidence="1">
    <location>
        <begin position="207"/>
        <end position="222"/>
    </location>
</feature>
<protein>
    <submittedName>
        <fullName evidence="2">Uncharacterized protein</fullName>
    </submittedName>
</protein>
<feature type="compositionally biased region" description="Polar residues" evidence="1">
    <location>
        <begin position="928"/>
        <end position="938"/>
    </location>
</feature>
<feature type="region of interest" description="Disordered" evidence="1">
    <location>
        <begin position="86"/>
        <end position="139"/>
    </location>
</feature>
<feature type="compositionally biased region" description="Low complexity" evidence="1">
    <location>
        <begin position="262"/>
        <end position="307"/>
    </location>
</feature>
<feature type="region of interest" description="Disordered" evidence="1">
    <location>
        <begin position="351"/>
        <end position="434"/>
    </location>
</feature>
<dbReference type="VEuPathDB" id="AmoebaDB:NF0091570"/>
<feature type="region of interest" description="Disordered" evidence="1">
    <location>
        <begin position="162"/>
        <end position="183"/>
    </location>
</feature>
<dbReference type="GO" id="GO:0005886">
    <property type="term" value="C:plasma membrane"/>
    <property type="evidence" value="ECO:0007669"/>
    <property type="project" value="TreeGrafter"/>
</dbReference>
<dbReference type="VEuPathDB" id="AmoebaDB:FDP41_008041"/>
<gene>
    <name evidence="2" type="ORF">FDP41_008041</name>
</gene>
<dbReference type="EMBL" id="VFQX01000004">
    <property type="protein sequence ID" value="KAF0984126.1"/>
    <property type="molecule type" value="Genomic_DNA"/>
</dbReference>
<dbReference type="PANTHER" id="PTHR45716:SF1">
    <property type="entry name" value="SYNAPTOTAGMIN-LIKE PROTEIN 3"/>
    <property type="match status" value="1"/>
</dbReference>
<evidence type="ECO:0000256" key="1">
    <source>
        <dbReference type="SAM" id="MobiDB-lite"/>
    </source>
</evidence>
<name>A0A6A5C8N9_NAEFO</name>
<dbReference type="GO" id="GO:0070382">
    <property type="term" value="C:exocytic vesicle"/>
    <property type="evidence" value="ECO:0007669"/>
    <property type="project" value="TreeGrafter"/>
</dbReference>
<dbReference type="GO" id="GO:0006887">
    <property type="term" value="P:exocytosis"/>
    <property type="evidence" value="ECO:0007669"/>
    <property type="project" value="TreeGrafter"/>
</dbReference>
<dbReference type="VEuPathDB" id="AmoebaDB:NfTy_004020"/>
<comment type="caution">
    <text evidence="2">The sequence shown here is derived from an EMBL/GenBank/DDBJ whole genome shotgun (WGS) entry which is preliminary data.</text>
</comment>
<feature type="compositionally biased region" description="Acidic residues" evidence="1">
    <location>
        <begin position="120"/>
        <end position="139"/>
    </location>
</feature>
<proteinExistence type="predicted"/>